<evidence type="ECO:0000256" key="6">
    <source>
        <dbReference type="PIRSR" id="PIRSR000097-2"/>
    </source>
</evidence>
<dbReference type="PANTHER" id="PTHR11732">
    <property type="entry name" value="ALDO/KETO REDUCTASE"/>
    <property type="match status" value="1"/>
</dbReference>
<accession>A0A9D4UTG9</accession>
<reference evidence="9" key="1">
    <citation type="submission" date="2021-01" db="EMBL/GenBank/DDBJ databases">
        <title>Adiantum capillus-veneris genome.</title>
        <authorList>
            <person name="Fang Y."/>
            <person name="Liao Q."/>
        </authorList>
    </citation>
    <scope>NUCLEOTIDE SEQUENCE</scope>
    <source>
        <strain evidence="9">H3</strain>
        <tissue evidence="9">Leaf</tissue>
    </source>
</reference>
<evidence type="ECO:0000256" key="2">
    <source>
        <dbReference type="ARBA" id="ARBA00022857"/>
    </source>
</evidence>
<proteinExistence type="inferred from homology"/>
<dbReference type="EMBL" id="JABFUD020000011">
    <property type="protein sequence ID" value="KAI5073547.1"/>
    <property type="molecule type" value="Genomic_DNA"/>
</dbReference>
<dbReference type="FunFam" id="3.20.20.100:FF:000010">
    <property type="entry name" value="NADPH-dependent aldo-keto reductase, chloroplastic"/>
    <property type="match status" value="1"/>
</dbReference>
<feature type="site" description="Lowers pKa of active site Tyr" evidence="7">
    <location>
        <position position="87"/>
    </location>
</feature>
<dbReference type="AlphaFoldDB" id="A0A9D4UTG9"/>
<keyword evidence="4" id="KW-0560">Oxidoreductase</keyword>
<dbReference type="PROSITE" id="PS00062">
    <property type="entry name" value="ALDOKETO_REDUCTASE_2"/>
    <property type="match status" value="1"/>
</dbReference>
<evidence type="ECO:0000256" key="7">
    <source>
        <dbReference type="PIRSR" id="PIRSR000097-3"/>
    </source>
</evidence>
<dbReference type="PIRSF" id="PIRSF000097">
    <property type="entry name" value="AKR"/>
    <property type="match status" value="1"/>
</dbReference>
<sequence length="322" mass="35765">MPAVAPAPSKISSFKLNNGSCIPSIGLGTWKAEPGLVSKAIKAAIQVGYHHIDCAAAYGNEEEIGEALQECFKSGLVKREDLWITSKLWNTHHAPEDVPEAIDQTLRDLQLDYLNLYLIHWPVAFKKGCNGMGESKDDHAPLNIKATWQAMEQLVHAGKTKSIGVSNFSVEKIKHLLTYAKIAPAVCQVECHPMWQQKKLQHFCTSQNIHISAYSPLGAPGSSFAKVSVLDHPIINEVAKKLGKPAAQVVLRWGVQSGHSVLPKSTNLDRLRCNSDILDWTIPEEDMHKIATIEQVRLLRNESMCNEYSPYKTVEELWDGDL</sequence>
<protein>
    <recommendedName>
        <fullName evidence="8">NADP-dependent oxidoreductase domain-containing protein</fullName>
    </recommendedName>
</protein>
<keyword evidence="2" id="KW-0521">NADP</keyword>
<keyword evidence="10" id="KW-1185">Reference proteome</keyword>
<comment type="caution">
    <text evidence="9">The sequence shown here is derived from an EMBL/GenBank/DDBJ whole genome shotgun (WGS) entry which is preliminary data.</text>
</comment>
<evidence type="ECO:0000313" key="9">
    <source>
        <dbReference type="EMBL" id="KAI5073547.1"/>
    </source>
</evidence>
<comment type="similarity">
    <text evidence="1">Belongs to the aldo/keto reductase family.</text>
</comment>
<dbReference type="InterPro" id="IPR036812">
    <property type="entry name" value="NAD(P)_OxRdtase_dom_sf"/>
</dbReference>
<dbReference type="InterPro" id="IPR023210">
    <property type="entry name" value="NADP_OxRdtase_dom"/>
</dbReference>
<name>A0A9D4UTG9_ADICA</name>
<evidence type="ECO:0000259" key="8">
    <source>
        <dbReference type="Pfam" id="PF00248"/>
    </source>
</evidence>
<dbReference type="PRINTS" id="PR00069">
    <property type="entry name" value="ALDKETRDTASE"/>
</dbReference>
<dbReference type="InterPro" id="IPR020471">
    <property type="entry name" value="AKR"/>
</dbReference>
<dbReference type="GO" id="GO:0016491">
    <property type="term" value="F:oxidoreductase activity"/>
    <property type="evidence" value="ECO:0007669"/>
    <property type="project" value="UniProtKB-KW"/>
</dbReference>
<feature type="domain" description="NADP-dependent oxidoreductase" evidence="8">
    <location>
        <begin position="25"/>
        <end position="293"/>
    </location>
</feature>
<dbReference type="SUPFAM" id="SSF51430">
    <property type="entry name" value="NAD(P)-linked oxidoreductase"/>
    <property type="match status" value="1"/>
</dbReference>
<evidence type="ECO:0000256" key="4">
    <source>
        <dbReference type="ARBA" id="ARBA00023002"/>
    </source>
</evidence>
<dbReference type="InterPro" id="IPR044498">
    <property type="entry name" value="AKR4C"/>
</dbReference>
<organism evidence="9 10">
    <name type="scientific">Adiantum capillus-veneris</name>
    <name type="common">Maidenhair fern</name>
    <dbReference type="NCBI Taxonomy" id="13818"/>
    <lineage>
        <taxon>Eukaryota</taxon>
        <taxon>Viridiplantae</taxon>
        <taxon>Streptophyta</taxon>
        <taxon>Embryophyta</taxon>
        <taxon>Tracheophyta</taxon>
        <taxon>Polypodiopsida</taxon>
        <taxon>Polypodiidae</taxon>
        <taxon>Polypodiales</taxon>
        <taxon>Pteridineae</taxon>
        <taxon>Pteridaceae</taxon>
        <taxon>Vittarioideae</taxon>
        <taxon>Adiantum</taxon>
    </lineage>
</organism>
<dbReference type="CDD" id="cd19125">
    <property type="entry name" value="AKR_AKR4C1-15"/>
    <property type="match status" value="1"/>
</dbReference>
<dbReference type="Pfam" id="PF00248">
    <property type="entry name" value="Aldo_ket_red"/>
    <property type="match status" value="1"/>
</dbReference>
<dbReference type="Gene3D" id="3.20.20.100">
    <property type="entry name" value="NADP-dependent oxidoreductase domain"/>
    <property type="match status" value="1"/>
</dbReference>
<feature type="binding site" evidence="6">
    <location>
        <position position="120"/>
    </location>
    <ligand>
        <name>substrate</name>
    </ligand>
</feature>
<dbReference type="InterPro" id="IPR018170">
    <property type="entry name" value="Aldo/ket_reductase_CS"/>
</dbReference>
<dbReference type="Proteomes" id="UP000886520">
    <property type="component" value="Chromosome 11"/>
</dbReference>
<evidence type="ECO:0000313" key="10">
    <source>
        <dbReference type="Proteomes" id="UP000886520"/>
    </source>
</evidence>
<gene>
    <name evidence="9" type="ORF">GOP47_0011560</name>
</gene>
<dbReference type="OrthoDB" id="416253at2759"/>
<evidence type="ECO:0000256" key="5">
    <source>
        <dbReference type="PIRSR" id="PIRSR000097-1"/>
    </source>
</evidence>
<evidence type="ECO:0000256" key="1">
    <source>
        <dbReference type="ARBA" id="ARBA00007905"/>
    </source>
</evidence>
<keyword evidence="3" id="KW-0007">Acetylation</keyword>
<feature type="active site" description="Proton donor" evidence="5">
    <location>
        <position position="58"/>
    </location>
</feature>
<evidence type="ECO:0000256" key="3">
    <source>
        <dbReference type="ARBA" id="ARBA00022990"/>
    </source>
</evidence>